<sequence>MRPPRTVAPVSRWRTPSRCWRGVPAHGCNQAGGFIAAVAGPGGRTYHQAMTVTSARSGRNRGRGVSVVLGIILLVLAVVAALAGRGTIAIPGFGQDDNAAANLSGQSDLTTIQAVVGSEKKAFFEDPGVRNILAEHGYRVEVTAAGSRRIATDTDLTGVDLAFPSSAPAAQKLLEKVTSTGEYTPFNSPIAVATFEPVITVLERAGVARQDNGHWYIDMVAYRELAQEGTRWRDLGEEFPSPGRVQLSSTDVRTSNSAAMYLSLLSWAANDGAVVAGGSEATALVSELSPFFLGQGYTESTSAGPFADYLSQGMGSKPMVVIYEAQFLRELAAEDGRIQPGDGRALAYPYPTVFTKHTAVGLTGEGAEVGRLLAEDPQLQQLAARHGFRPQDAQVFTRVMPELGVDGVIPDQVPGIDPPDYDTLETLIEGVAASYSPVGGPESSPEDEQ</sequence>
<protein>
    <submittedName>
        <fullName evidence="2">Uncharacterized protein</fullName>
    </submittedName>
</protein>
<proteinExistence type="predicted"/>
<reference evidence="2 3" key="1">
    <citation type="journal article" date="2003" name="Genome Res.">
        <title>Comparative complete genome sequence analysis of the amino acid replacements responsible for the thermostability of Corynebacterium efficiens.</title>
        <authorList>
            <person name="Nishio Y."/>
            <person name="Nakamura Y."/>
            <person name="Kawarabayasi Y."/>
            <person name="Usuda Y."/>
            <person name="Kimura E."/>
            <person name="Sugimoto S."/>
            <person name="Matsui K."/>
            <person name="Yamagishi A."/>
            <person name="Kikuchi H."/>
            <person name="Ikeo K."/>
            <person name="Gojobori T."/>
        </authorList>
    </citation>
    <scope>NUCLEOTIDE SEQUENCE [LARGE SCALE GENOMIC DNA]</scope>
    <source>
        <strain evidence="3">DSM 44549 / YS-314 / AJ 12310 / JCM 11189 / NBRC 100395</strain>
    </source>
</reference>
<keyword evidence="1" id="KW-0472">Membrane</keyword>
<keyword evidence="1" id="KW-1133">Transmembrane helix</keyword>
<evidence type="ECO:0000313" key="3">
    <source>
        <dbReference type="Proteomes" id="UP000001409"/>
    </source>
</evidence>
<evidence type="ECO:0000313" key="2">
    <source>
        <dbReference type="EMBL" id="BAC18346.1"/>
    </source>
</evidence>
<feature type="transmembrane region" description="Helical" evidence="1">
    <location>
        <begin position="64"/>
        <end position="83"/>
    </location>
</feature>
<keyword evidence="3" id="KW-1185">Reference proteome</keyword>
<dbReference type="AlphaFoldDB" id="Q8FTM5"/>
<dbReference type="Proteomes" id="UP000001409">
    <property type="component" value="Chromosome"/>
</dbReference>
<dbReference type="eggNOG" id="COG1613">
    <property type="taxonomic scope" value="Bacteria"/>
</dbReference>
<organism evidence="2 3">
    <name type="scientific">Corynebacterium efficiens (strain DSM 44549 / YS-314 / AJ 12310 / JCM 11189 / NBRC 100395)</name>
    <dbReference type="NCBI Taxonomy" id="196164"/>
    <lineage>
        <taxon>Bacteria</taxon>
        <taxon>Bacillati</taxon>
        <taxon>Actinomycetota</taxon>
        <taxon>Actinomycetes</taxon>
        <taxon>Mycobacteriales</taxon>
        <taxon>Corynebacteriaceae</taxon>
        <taxon>Corynebacterium</taxon>
    </lineage>
</organism>
<accession>Q8FTM5</accession>
<dbReference type="EMBL" id="BA000035">
    <property type="protein sequence ID" value="BAC18346.1"/>
    <property type="molecule type" value="Genomic_DNA"/>
</dbReference>
<dbReference type="KEGG" id="cef:CE1536"/>
<evidence type="ECO:0000256" key="1">
    <source>
        <dbReference type="SAM" id="Phobius"/>
    </source>
</evidence>
<dbReference type="STRING" id="196164.gene:10741951"/>
<dbReference type="HOGENOM" id="CLU_028459_1_0_11"/>
<keyword evidence="1" id="KW-0812">Transmembrane</keyword>
<name>Q8FTM5_COREF</name>